<reference evidence="3 4" key="1">
    <citation type="submission" date="2016-10" db="EMBL/GenBank/DDBJ databases">
        <authorList>
            <person name="de Groot N.N."/>
        </authorList>
    </citation>
    <scope>NUCLEOTIDE SEQUENCE [LARGE SCALE GENOMIC DNA]</scope>
    <source>
        <strain evidence="3 4">CGMCC 1.9157</strain>
    </source>
</reference>
<proteinExistence type="predicted"/>
<dbReference type="InterPro" id="IPR051550">
    <property type="entry name" value="SCF-Subunits/Alg-Epimerases"/>
</dbReference>
<dbReference type="PANTHER" id="PTHR22990">
    <property type="entry name" value="F-BOX ONLY PROTEIN"/>
    <property type="match status" value="1"/>
</dbReference>
<organism evidence="3 4">
    <name type="scientific">Cohaesibacter marisflavi</name>
    <dbReference type="NCBI Taxonomy" id="655353"/>
    <lineage>
        <taxon>Bacteria</taxon>
        <taxon>Pseudomonadati</taxon>
        <taxon>Pseudomonadota</taxon>
        <taxon>Alphaproteobacteria</taxon>
        <taxon>Hyphomicrobiales</taxon>
        <taxon>Cohaesibacteraceae</taxon>
    </lineage>
</organism>
<keyword evidence="1" id="KW-0677">Repeat</keyword>
<evidence type="ECO:0000313" key="3">
    <source>
        <dbReference type="EMBL" id="SFO55536.1"/>
    </source>
</evidence>
<keyword evidence="4" id="KW-1185">Reference proteome</keyword>
<name>A0A1I5I5Z2_9HYPH</name>
<dbReference type="PANTHER" id="PTHR22990:SF15">
    <property type="entry name" value="F-BOX ONLY PROTEIN 10"/>
    <property type="match status" value="1"/>
</dbReference>
<dbReference type="InterPro" id="IPR006626">
    <property type="entry name" value="PbH1"/>
</dbReference>
<evidence type="ECO:0000313" key="4">
    <source>
        <dbReference type="Proteomes" id="UP000199236"/>
    </source>
</evidence>
<sequence>MIGLIRTTAFILAAMAPALLPGEGISARAEQGLLRALPDPLGDVTELKQQLALAPDLDIYALSNSVSQIMPSLTPEAWGQDGDDVTASPLEGVKKTARKQRLDFLPMDLVLGQVRKQMGSKHHADLRLANPRAGQPVLTLQSGAFTLADIHAALEKAGNSEALTKSDSVYSLHYPLFIMSAAKLQIEAGETLTLSTAEGVFVVNIGNFSMHKAELKGSEQRNKVKDFKPFILTALGGGTDIVGSKLSNLGFGDRTYMRGIDVVSNLLFPIQTQMRLLSNRIVDVGSIEMIGMKQIDIRNNLILNSKDSALRIRNVENGQVQNNIIVGSQHHGIHLTQNPKNLMISGNVISSGQGAGIYASGGVSKAHILNNLLLDNAQDGIALEGAACSEISGNSIYQNGKGGIATTNSLAMHFQKNIIAGNSGAAIAIIGGIATEDRHQLNHNRFIDNEIGVLARHSPKLELTGNDFSRQLPVLFSGELKRNLPQYLARAGKLDNGVSGIFTTTNSTAAAVGNGGARQFVLLNLESCKL</sequence>
<accession>A0A1I5I5Z2</accession>
<dbReference type="SUPFAM" id="SSF51126">
    <property type="entry name" value="Pectin lyase-like"/>
    <property type="match status" value="1"/>
</dbReference>
<dbReference type="EMBL" id="FOVR01000008">
    <property type="protein sequence ID" value="SFO55536.1"/>
    <property type="molecule type" value="Genomic_DNA"/>
</dbReference>
<dbReference type="SMART" id="SM00710">
    <property type="entry name" value="PbH1"/>
    <property type="match status" value="8"/>
</dbReference>
<dbReference type="Pfam" id="PF05048">
    <property type="entry name" value="NosD"/>
    <property type="match status" value="1"/>
</dbReference>
<dbReference type="Gene3D" id="2.160.20.10">
    <property type="entry name" value="Single-stranded right-handed beta-helix, Pectin lyase-like"/>
    <property type="match status" value="1"/>
</dbReference>
<feature type="domain" description="Periplasmic copper-binding protein NosD beta helix" evidence="2">
    <location>
        <begin position="289"/>
        <end position="423"/>
    </location>
</feature>
<dbReference type="InterPro" id="IPR012334">
    <property type="entry name" value="Pectin_lyas_fold"/>
</dbReference>
<evidence type="ECO:0000256" key="1">
    <source>
        <dbReference type="ARBA" id="ARBA00022737"/>
    </source>
</evidence>
<protein>
    <submittedName>
        <fullName evidence="3">Parallel beta-helix repeat (Two copies)</fullName>
    </submittedName>
</protein>
<dbReference type="STRING" id="655353.SAMN04488056_10845"/>
<gene>
    <name evidence="3" type="ORF">SAMN04488056_10845</name>
</gene>
<dbReference type="InterPro" id="IPR007742">
    <property type="entry name" value="NosD_dom"/>
</dbReference>
<dbReference type="InterPro" id="IPR011050">
    <property type="entry name" value="Pectin_lyase_fold/virulence"/>
</dbReference>
<evidence type="ECO:0000259" key="2">
    <source>
        <dbReference type="Pfam" id="PF05048"/>
    </source>
</evidence>
<dbReference type="Proteomes" id="UP000199236">
    <property type="component" value="Unassembled WGS sequence"/>
</dbReference>
<dbReference type="AlphaFoldDB" id="A0A1I5I5Z2"/>